<evidence type="ECO:0000313" key="3">
    <source>
        <dbReference type="EMBL" id="ABA43060.1"/>
    </source>
</evidence>
<evidence type="ECO:0000256" key="2">
    <source>
        <dbReference type="SAM" id="SignalP"/>
    </source>
</evidence>
<feature type="compositionally biased region" description="Basic and acidic residues" evidence="1">
    <location>
        <begin position="30"/>
        <end position="39"/>
    </location>
</feature>
<feature type="chain" id="PRO_5004179511" evidence="2">
    <location>
        <begin position="21"/>
        <end position="82"/>
    </location>
</feature>
<dbReference type="AlphaFoldDB" id="Q0ZS51"/>
<organism evidence="3">
    <name type="scientific">Phlebotomus perniciosus</name>
    <name type="common">Phlebotomine sand fly</name>
    <dbReference type="NCBI Taxonomy" id="13204"/>
    <lineage>
        <taxon>Eukaryota</taxon>
        <taxon>Metazoa</taxon>
        <taxon>Ecdysozoa</taxon>
        <taxon>Arthropoda</taxon>
        <taxon>Hexapoda</taxon>
        <taxon>Insecta</taxon>
        <taxon>Pterygota</taxon>
        <taxon>Neoptera</taxon>
        <taxon>Endopterygota</taxon>
        <taxon>Diptera</taxon>
        <taxon>Nematocera</taxon>
        <taxon>Psychodoidea</taxon>
        <taxon>Psychodidae</taxon>
        <taxon>Phlebotomus</taxon>
        <taxon>Larroussius</taxon>
    </lineage>
</organism>
<accession>Q0ZS51</accession>
<keyword evidence="2" id="KW-0732">Signal</keyword>
<sequence length="82" mass="9273">MKKIVLFSFIFVALVISAKAIETELDDPDDATKGRDVAKAEPGQLGQVPVVPDLNPSNTRKRRNRSRKRRRNLGKRLKKVFA</sequence>
<feature type="signal peptide" evidence="2">
    <location>
        <begin position="1"/>
        <end position="20"/>
    </location>
</feature>
<feature type="compositionally biased region" description="Basic residues" evidence="1">
    <location>
        <begin position="59"/>
        <end position="82"/>
    </location>
</feature>
<name>Q0ZS51_PHLPE</name>
<evidence type="ECO:0000256" key="1">
    <source>
        <dbReference type="SAM" id="MobiDB-lite"/>
    </source>
</evidence>
<proteinExistence type="evidence at transcript level"/>
<reference evidence="3" key="1">
    <citation type="journal article" date="2006" name="BMC Genomics">
        <title>Comparative salivary gland transcriptomics of sandfly vectors of visceral leishmaniasis.</title>
        <authorList>
            <person name="Anderson J.M."/>
            <person name="Oliveira F."/>
            <person name="Kamhawi S."/>
            <person name="Mans B.J."/>
            <person name="Reynoso D."/>
            <person name="Seitz A.E."/>
            <person name="Lawyer P."/>
            <person name="Garfield M."/>
            <person name="Pham M."/>
            <person name="Valenzuela J.G."/>
        </authorList>
    </citation>
    <scope>NUCLEOTIDE SEQUENCE</scope>
</reference>
<protein>
    <submittedName>
        <fullName evidence="3">7 kDa salivary protein SP12</fullName>
    </submittedName>
</protein>
<feature type="region of interest" description="Disordered" evidence="1">
    <location>
        <begin position="26"/>
        <end position="82"/>
    </location>
</feature>
<dbReference type="EMBL" id="DQ153106">
    <property type="protein sequence ID" value="ABA43060.1"/>
    <property type="molecule type" value="mRNA"/>
</dbReference>